<dbReference type="InterPro" id="IPR036236">
    <property type="entry name" value="Znf_C2H2_sf"/>
</dbReference>
<proteinExistence type="inferred from homology"/>
<comment type="subcellular location">
    <subcellularLocation>
        <location evidence="1">Nucleus</location>
    </subcellularLocation>
</comment>
<evidence type="ECO:0000256" key="8">
    <source>
        <dbReference type="ARBA" id="ARBA00037948"/>
    </source>
</evidence>
<evidence type="ECO:0000256" key="10">
    <source>
        <dbReference type="SAM" id="MobiDB-lite"/>
    </source>
</evidence>
<organism evidence="12 13">
    <name type="scientific">Cryptolaemus montrouzieri</name>
    <dbReference type="NCBI Taxonomy" id="559131"/>
    <lineage>
        <taxon>Eukaryota</taxon>
        <taxon>Metazoa</taxon>
        <taxon>Ecdysozoa</taxon>
        <taxon>Arthropoda</taxon>
        <taxon>Hexapoda</taxon>
        <taxon>Insecta</taxon>
        <taxon>Pterygota</taxon>
        <taxon>Neoptera</taxon>
        <taxon>Endopterygota</taxon>
        <taxon>Coleoptera</taxon>
        <taxon>Polyphaga</taxon>
        <taxon>Cucujiformia</taxon>
        <taxon>Coccinelloidea</taxon>
        <taxon>Coccinellidae</taxon>
        <taxon>Scymninae</taxon>
        <taxon>Scymnini</taxon>
        <taxon>Cryptolaemus</taxon>
    </lineage>
</organism>
<dbReference type="PROSITE" id="PS50157">
    <property type="entry name" value="ZINC_FINGER_C2H2_2"/>
    <property type="match status" value="2"/>
</dbReference>
<evidence type="ECO:0000313" key="13">
    <source>
        <dbReference type="Proteomes" id="UP001516400"/>
    </source>
</evidence>
<evidence type="ECO:0000256" key="5">
    <source>
        <dbReference type="ARBA" id="ARBA00022833"/>
    </source>
</evidence>
<accession>A0ABD2MXC9</accession>
<feature type="region of interest" description="Disordered" evidence="10">
    <location>
        <begin position="123"/>
        <end position="190"/>
    </location>
</feature>
<dbReference type="SMART" id="SM00355">
    <property type="entry name" value="ZnF_C2H2"/>
    <property type="match status" value="3"/>
</dbReference>
<keyword evidence="4 9" id="KW-0863">Zinc-finger</keyword>
<keyword evidence="6" id="KW-0238">DNA-binding</keyword>
<evidence type="ECO:0000256" key="2">
    <source>
        <dbReference type="ARBA" id="ARBA00022723"/>
    </source>
</evidence>
<dbReference type="PROSITE" id="PS00028">
    <property type="entry name" value="ZINC_FINGER_C2H2_1"/>
    <property type="match status" value="2"/>
</dbReference>
<feature type="domain" description="C2H2-type" evidence="11">
    <location>
        <begin position="346"/>
        <end position="370"/>
    </location>
</feature>
<dbReference type="Pfam" id="PF00096">
    <property type="entry name" value="zf-C2H2"/>
    <property type="match status" value="1"/>
</dbReference>
<keyword evidence="7" id="KW-0539">Nucleus</keyword>
<sequence length="370" mass="43567">MRICNRLFKEEKQAIEHLQKCKPRIYLLSKEELTNGRNENEYRDPYEIIPEELDLEGKINNNNSLKHNRNGGVNSKWTERHRRLIVQNEKGKYKRNQITNNNETINNVDKDVNISIVQDSNEVAMRNDEDATKHSTPTKKPPINRGKRKNKKLTEEEIKERLRKISEKLKTHKQSEARNEDDEEEEQRRAIEDRLSSLNKDSEVCFFNEDDVEDRLKEEESLMKALVTEEQMDLSTGEMSVTLQASEEAASSSESSFSDKIITEVPDGELHDCKECSEVFFTAVELFRHKKMKHTYPRIKMAPDEVNKHINIKDRSHCPICGRPINSRYKSIYVKHVQTHSWLAEHECPTCKKKFRRKDQMKKHAKRHIV</sequence>
<gene>
    <name evidence="12" type="ORF">HHI36_021288</name>
</gene>
<evidence type="ECO:0000256" key="9">
    <source>
        <dbReference type="PROSITE-ProRule" id="PRU00042"/>
    </source>
</evidence>
<evidence type="ECO:0000256" key="4">
    <source>
        <dbReference type="ARBA" id="ARBA00022771"/>
    </source>
</evidence>
<dbReference type="SUPFAM" id="SSF57667">
    <property type="entry name" value="beta-beta-alpha zinc fingers"/>
    <property type="match status" value="1"/>
</dbReference>
<name>A0ABD2MXC9_9CUCU</name>
<dbReference type="GO" id="GO:0005634">
    <property type="term" value="C:nucleus"/>
    <property type="evidence" value="ECO:0007669"/>
    <property type="project" value="UniProtKB-SubCell"/>
</dbReference>
<keyword evidence="5" id="KW-0862">Zinc</keyword>
<evidence type="ECO:0000256" key="7">
    <source>
        <dbReference type="ARBA" id="ARBA00023242"/>
    </source>
</evidence>
<keyword evidence="13" id="KW-1185">Reference proteome</keyword>
<dbReference type="AlphaFoldDB" id="A0ABD2MXC9"/>
<keyword evidence="3" id="KW-0677">Repeat</keyword>
<dbReference type="GO" id="GO:0003677">
    <property type="term" value="F:DNA binding"/>
    <property type="evidence" value="ECO:0007669"/>
    <property type="project" value="UniProtKB-KW"/>
</dbReference>
<dbReference type="InterPro" id="IPR050527">
    <property type="entry name" value="Snail/Krueppel_Znf"/>
</dbReference>
<evidence type="ECO:0000256" key="3">
    <source>
        <dbReference type="ARBA" id="ARBA00022737"/>
    </source>
</evidence>
<dbReference type="GO" id="GO:0008270">
    <property type="term" value="F:zinc ion binding"/>
    <property type="evidence" value="ECO:0007669"/>
    <property type="project" value="UniProtKB-KW"/>
</dbReference>
<dbReference type="Gene3D" id="3.30.160.60">
    <property type="entry name" value="Classic Zinc Finger"/>
    <property type="match status" value="1"/>
</dbReference>
<evidence type="ECO:0000256" key="1">
    <source>
        <dbReference type="ARBA" id="ARBA00004123"/>
    </source>
</evidence>
<dbReference type="PANTHER" id="PTHR24388">
    <property type="entry name" value="ZINC FINGER PROTEIN"/>
    <property type="match status" value="1"/>
</dbReference>
<dbReference type="EMBL" id="JABFTP020000042">
    <property type="protein sequence ID" value="KAL3270762.1"/>
    <property type="molecule type" value="Genomic_DNA"/>
</dbReference>
<dbReference type="PANTHER" id="PTHR24388:SF54">
    <property type="entry name" value="PROTEIN ESCARGOT"/>
    <property type="match status" value="1"/>
</dbReference>
<protein>
    <recommendedName>
        <fullName evidence="11">C2H2-type domain-containing protein</fullName>
    </recommendedName>
</protein>
<evidence type="ECO:0000256" key="6">
    <source>
        <dbReference type="ARBA" id="ARBA00023125"/>
    </source>
</evidence>
<feature type="compositionally biased region" description="Basic and acidic residues" evidence="10">
    <location>
        <begin position="152"/>
        <end position="178"/>
    </location>
</feature>
<reference evidence="12 13" key="1">
    <citation type="journal article" date="2021" name="BMC Biol.">
        <title>Horizontally acquired antibacterial genes associated with adaptive radiation of ladybird beetles.</title>
        <authorList>
            <person name="Li H.S."/>
            <person name="Tang X.F."/>
            <person name="Huang Y.H."/>
            <person name="Xu Z.Y."/>
            <person name="Chen M.L."/>
            <person name="Du X.Y."/>
            <person name="Qiu B.Y."/>
            <person name="Chen P.T."/>
            <person name="Zhang W."/>
            <person name="Slipinski A."/>
            <person name="Escalona H.E."/>
            <person name="Waterhouse R.M."/>
            <person name="Zwick A."/>
            <person name="Pang H."/>
        </authorList>
    </citation>
    <scope>NUCLEOTIDE SEQUENCE [LARGE SCALE GENOMIC DNA]</scope>
    <source>
        <strain evidence="12">SYSU2018</strain>
    </source>
</reference>
<comment type="similarity">
    <text evidence="8">Belongs to the snail C2H2-type zinc-finger protein family.</text>
</comment>
<dbReference type="Proteomes" id="UP001516400">
    <property type="component" value="Unassembled WGS sequence"/>
</dbReference>
<evidence type="ECO:0000259" key="11">
    <source>
        <dbReference type="PROSITE" id="PS50157"/>
    </source>
</evidence>
<comment type="caution">
    <text evidence="12">The sequence shown here is derived from an EMBL/GenBank/DDBJ whole genome shotgun (WGS) entry which is preliminary data.</text>
</comment>
<dbReference type="InterPro" id="IPR013087">
    <property type="entry name" value="Znf_C2H2_type"/>
</dbReference>
<evidence type="ECO:0000313" key="12">
    <source>
        <dbReference type="EMBL" id="KAL3270762.1"/>
    </source>
</evidence>
<keyword evidence="2" id="KW-0479">Metal-binding</keyword>
<feature type="domain" description="C2H2-type" evidence="11">
    <location>
        <begin position="271"/>
        <end position="299"/>
    </location>
</feature>